<protein>
    <submittedName>
        <fullName evidence="1">Uncharacterized protein</fullName>
    </submittedName>
</protein>
<name>A0A1A9ZKU3_GLOPL</name>
<evidence type="ECO:0000313" key="1">
    <source>
        <dbReference type="EnsemblMetazoa" id="GPAI017820-PA"/>
    </source>
</evidence>
<keyword evidence="2" id="KW-1185">Reference proteome</keyword>
<accession>A0A1A9ZKU3</accession>
<reference evidence="1" key="2">
    <citation type="submission" date="2020-05" db="UniProtKB">
        <authorList>
            <consortium name="EnsemblMetazoa"/>
        </authorList>
    </citation>
    <scope>IDENTIFICATION</scope>
    <source>
        <strain evidence="1">IAEA</strain>
    </source>
</reference>
<organism evidence="1 2">
    <name type="scientific">Glossina pallidipes</name>
    <name type="common">Tsetse fly</name>
    <dbReference type="NCBI Taxonomy" id="7398"/>
    <lineage>
        <taxon>Eukaryota</taxon>
        <taxon>Metazoa</taxon>
        <taxon>Ecdysozoa</taxon>
        <taxon>Arthropoda</taxon>
        <taxon>Hexapoda</taxon>
        <taxon>Insecta</taxon>
        <taxon>Pterygota</taxon>
        <taxon>Neoptera</taxon>
        <taxon>Endopterygota</taxon>
        <taxon>Diptera</taxon>
        <taxon>Brachycera</taxon>
        <taxon>Muscomorpha</taxon>
        <taxon>Hippoboscoidea</taxon>
        <taxon>Glossinidae</taxon>
        <taxon>Glossina</taxon>
    </lineage>
</organism>
<reference evidence="2" key="1">
    <citation type="submission" date="2014-03" db="EMBL/GenBank/DDBJ databases">
        <authorList>
            <person name="Aksoy S."/>
            <person name="Warren W."/>
            <person name="Wilson R.K."/>
        </authorList>
    </citation>
    <scope>NUCLEOTIDE SEQUENCE [LARGE SCALE GENOMIC DNA]</scope>
    <source>
        <strain evidence="2">IAEA</strain>
    </source>
</reference>
<evidence type="ECO:0000313" key="2">
    <source>
        <dbReference type="Proteomes" id="UP000092445"/>
    </source>
</evidence>
<dbReference type="AlphaFoldDB" id="A0A1A9ZKU3"/>
<sequence length="81" mass="9400">MQNTKRAVKVVLSPFTFQSCVAAFIRHVGLTVECMLTDFIEPKELKVRFRNALTDKIPKISRIFSSSPPQLRKEQLIQYFL</sequence>
<dbReference type="PROSITE" id="PS51257">
    <property type="entry name" value="PROKAR_LIPOPROTEIN"/>
    <property type="match status" value="1"/>
</dbReference>
<dbReference type="VEuPathDB" id="VectorBase:GPAI017820"/>
<dbReference type="EnsemblMetazoa" id="GPAI017820-RA">
    <property type="protein sequence ID" value="GPAI017820-PA"/>
    <property type="gene ID" value="GPAI017820"/>
</dbReference>
<proteinExistence type="predicted"/>
<dbReference type="Proteomes" id="UP000092445">
    <property type="component" value="Unassembled WGS sequence"/>
</dbReference>